<evidence type="ECO:0000256" key="7">
    <source>
        <dbReference type="PROSITE-ProRule" id="PRU01091"/>
    </source>
</evidence>
<dbReference type="GO" id="GO:0000156">
    <property type="term" value="F:phosphorelay response regulator activity"/>
    <property type="evidence" value="ECO:0007669"/>
    <property type="project" value="TreeGrafter"/>
</dbReference>
<dbReference type="SMART" id="SM00862">
    <property type="entry name" value="Trans_reg_C"/>
    <property type="match status" value="1"/>
</dbReference>
<dbReference type="GO" id="GO:0032993">
    <property type="term" value="C:protein-DNA complex"/>
    <property type="evidence" value="ECO:0007669"/>
    <property type="project" value="TreeGrafter"/>
</dbReference>
<accession>A0A931GJK7</accession>
<evidence type="ECO:0000256" key="6">
    <source>
        <dbReference type="PROSITE-ProRule" id="PRU00169"/>
    </source>
</evidence>
<dbReference type="PROSITE" id="PS51755">
    <property type="entry name" value="OMPR_PHOB"/>
    <property type="match status" value="1"/>
</dbReference>
<dbReference type="SUPFAM" id="SSF52172">
    <property type="entry name" value="CheY-like"/>
    <property type="match status" value="1"/>
</dbReference>
<dbReference type="Proteomes" id="UP000625033">
    <property type="component" value="Unassembled WGS sequence"/>
</dbReference>
<dbReference type="CDD" id="cd00383">
    <property type="entry name" value="trans_reg_C"/>
    <property type="match status" value="1"/>
</dbReference>
<dbReference type="InterPro" id="IPR036388">
    <property type="entry name" value="WH-like_DNA-bd_sf"/>
</dbReference>
<protein>
    <submittedName>
        <fullName evidence="11">DNA-binding response OmpR family regulator</fullName>
    </submittedName>
</protein>
<feature type="region of interest" description="Disordered" evidence="8">
    <location>
        <begin position="1"/>
        <end position="22"/>
    </location>
</feature>
<reference evidence="11" key="1">
    <citation type="submission" date="2020-11" db="EMBL/GenBank/DDBJ databases">
        <title>Sequencing the genomes of 1000 actinobacteria strains.</title>
        <authorList>
            <person name="Klenk H.-P."/>
        </authorList>
    </citation>
    <scope>NUCLEOTIDE SEQUENCE</scope>
    <source>
        <strain evidence="11">DSM 26152</strain>
    </source>
</reference>
<dbReference type="PROSITE" id="PS50110">
    <property type="entry name" value="RESPONSE_REGULATORY"/>
    <property type="match status" value="1"/>
</dbReference>
<feature type="compositionally biased region" description="Polar residues" evidence="8">
    <location>
        <begin position="1"/>
        <end position="11"/>
    </location>
</feature>
<keyword evidence="5" id="KW-0804">Transcription</keyword>
<sequence length="352" mass="38172">MRQQEPMNNSRPARGSTGPLSNGATVLVALPERGLQDVFESVAAADGFPTVVAGPGRHVVEMAGRGRPSLIVMSTHYRDLPAVEVIRRLRGVSRAYVVVLDRGAEEAQRIDLLDAGADQIIDATLSHRELAVRWRALLRRVRRARQGSLQPATGPLAAQHGPVVQDRGSANAAGREPRTDNPRAGVVPQRARRDESTGPALPPAPGPRVLESDGLRVDIGQHLAWLDGAEVHLTRTEFRILVALMGGRSSGGGRLLSKAELVGVIGAGTADRSALRSLEVHVGNLRRKLGERVREPRWIRTVRSVGYHWLPEVWDAARPRDEVQPAGQRESPHARSTSVGAAHRSARLRMVT</sequence>
<dbReference type="Pfam" id="PF00486">
    <property type="entry name" value="Trans_reg_C"/>
    <property type="match status" value="1"/>
</dbReference>
<evidence type="ECO:0000259" key="10">
    <source>
        <dbReference type="PROSITE" id="PS51755"/>
    </source>
</evidence>
<dbReference type="RefSeq" id="WP_196836631.1">
    <property type="nucleotide sequence ID" value="NZ_JADOTZ010000001.1"/>
</dbReference>
<dbReference type="PANTHER" id="PTHR48111:SF1">
    <property type="entry name" value="TWO-COMPONENT RESPONSE REGULATOR ORR33"/>
    <property type="match status" value="1"/>
</dbReference>
<evidence type="ECO:0000256" key="2">
    <source>
        <dbReference type="ARBA" id="ARBA00023012"/>
    </source>
</evidence>
<proteinExistence type="predicted"/>
<evidence type="ECO:0000256" key="1">
    <source>
        <dbReference type="ARBA" id="ARBA00022553"/>
    </source>
</evidence>
<organism evidence="11 12">
    <name type="scientific">Zhihengliuella flava</name>
    <dbReference type="NCBI Taxonomy" id="1285193"/>
    <lineage>
        <taxon>Bacteria</taxon>
        <taxon>Bacillati</taxon>
        <taxon>Actinomycetota</taxon>
        <taxon>Actinomycetes</taxon>
        <taxon>Micrococcales</taxon>
        <taxon>Micrococcaceae</taxon>
        <taxon>Zhihengliuella</taxon>
    </lineage>
</organism>
<feature type="DNA-binding region" description="OmpR/PhoB-type" evidence="7">
    <location>
        <begin position="207"/>
        <end position="311"/>
    </location>
</feature>
<dbReference type="Gene3D" id="1.10.10.10">
    <property type="entry name" value="Winged helix-like DNA-binding domain superfamily/Winged helix DNA-binding domain"/>
    <property type="match status" value="1"/>
</dbReference>
<comment type="caution">
    <text evidence="6">Lacks conserved residue(s) required for the propagation of feature annotation.</text>
</comment>
<keyword evidence="1" id="KW-0597">Phosphoprotein</keyword>
<keyword evidence="4 7" id="KW-0238">DNA-binding</keyword>
<evidence type="ECO:0000256" key="8">
    <source>
        <dbReference type="SAM" id="MobiDB-lite"/>
    </source>
</evidence>
<name>A0A931GJK7_9MICC</name>
<dbReference type="EMBL" id="JADOTZ010000001">
    <property type="protein sequence ID" value="MBG6085446.1"/>
    <property type="molecule type" value="Genomic_DNA"/>
</dbReference>
<feature type="domain" description="OmpR/PhoB-type" evidence="10">
    <location>
        <begin position="207"/>
        <end position="311"/>
    </location>
</feature>
<evidence type="ECO:0000256" key="3">
    <source>
        <dbReference type="ARBA" id="ARBA00023015"/>
    </source>
</evidence>
<evidence type="ECO:0000256" key="5">
    <source>
        <dbReference type="ARBA" id="ARBA00023163"/>
    </source>
</evidence>
<keyword evidence="2" id="KW-0902">Two-component regulatory system</keyword>
<dbReference type="GO" id="GO:0000976">
    <property type="term" value="F:transcription cis-regulatory region binding"/>
    <property type="evidence" value="ECO:0007669"/>
    <property type="project" value="TreeGrafter"/>
</dbReference>
<evidence type="ECO:0000313" key="12">
    <source>
        <dbReference type="Proteomes" id="UP000625033"/>
    </source>
</evidence>
<keyword evidence="3" id="KW-0805">Transcription regulation</keyword>
<dbReference type="SUPFAM" id="SSF46894">
    <property type="entry name" value="C-terminal effector domain of the bipartite response regulators"/>
    <property type="match status" value="1"/>
</dbReference>
<feature type="region of interest" description="Disordered" evidence="8">
    <location>
        <begin position="148"/>
        <end position="209"/>
    </location>
</feature>
<dbReference type="GO" id="GO:0005829">
    <property type="term" value="C:cytosol"/>
    <property type="evidence" value="ECO:0007669"/>
    <property type="project" value="TreeGrafter"/>
</dbReference>
<evidence type="ECO:0000259" key="9">
    <source>
        <dbReference type="PROSITE" id="PS50110"/>
    </source>
</evidence>
<keyword evidence="12" id="KW-1185">Reference proteome</keyword>
<dbReference type="InterPro" id="IPR001789">
    <property type="entry name" value="Sig_transdc_resp-reg_receiver"/>
</dbReference>
<evidence type="ECO:0000313" key="11">
    <source>
        <dbReference type="EMBL" id="MBG6085446.1"/>
    </source>
</evidence>
<comment type="caution">
    <text evidence="11">The sequence shown here is derived from an EMBL/GenBank/DDBJ whole genome shotgun (WGS) entry which is preliminary data.</text>
</comment>
<dbReference type="InterPro" id="IPR001867">
    <property type="entry name" value="OmpR/PhoB-type_DNA-bd"/>
</dbReference>
<feature type="domain" description="Response regulatory" evidence="9">
    <location>
        <begin position="25"/>
        <end position="138"/>
    </location>
</feature>
<dbReference type="InterPro" id="IPR011006">
    <property type="entry name" value="CheY-like_superfamily"/>
</dbReference>
<dbReference type="InterPro" id="IPR039420">
    <property type="entry name" value="WalR-like"/>
</dbReference>
<dbReference type="PANTHER" id="PTHR48111">
    <property type="entry name" value="REGULATOR OF RPOS"/>
    <property type="match status" value="1"/>
</dbReference>
<dbReference type="GO" id="GO:0006355">
    <property type="term" value="P:regulation of DNA-templated transcription"/>
    <property type="evidence" value="ECO:0007669"/>
    <property type="project" value="InterPro"/>
</dbReference>
<dbReference type="AlphaFoldDB" id="A0A931GJK7"/>
<dbReference type="InterPro" id="IPR016032">
    <property type="entry name" value="Sig_transdc_resp-reg_C-effctor"/>
</dbReference>
<gene>
    <name evidence="11" type="ORF">IW252_002213</name>
</gene>
<dbReference type="Gene3D" id="3.40.50.2300">
    <property type="match status" value="1"/>
</dbReference>
<feature type="region of interest" description="Disordered" evidence="8">
    <location>
        <begin position="321"/>
        <end position="352"/>
    </location>
</feature>
<evidence type="ECO:0000256" key="4">
    <source>
        <dbReference type="ARBA" id="ARBA00023125"/>
    </source>
</evidence>